<dbReference type="EC" id="5.4.99.27" evidence="4"/>
<dbReference type="GO" id="GO:0031119">
    <property type="term" value="P:tRNA pseudouridine synthesis"/>
    <property type="evidence" value="ECO:0007669"/>
    <property type="project" value="UniProtKB-UniRule"/>
</dbReference>
<dbReference type="PANTHER" id="PTHR47811">
    <property type="entry name" value="TRNA PSEUDOURIDINE SYNTHASE D"/>
    <property type="match status" value="1"/>
</dbReference>
<evidence type="ECO:0000256" key="3">
    <source>
        <dbReference type="ARBA" id="ARBA00023235"/>
    </source>
</evidence>
<organism evidence="6 7">
    <name type="scientific">Marinobacterium lutimaris</name>
    <dbReference type="NCBI Taxonomy" id="568106"/>
    <lineage>
        <taxon>Bacteria</taxon>
        <taxon>Pseudomonadati</taxon>
        <taxon>Pseudomonadota</taxon>
        <taxon>Gammaproteobacteria</taxon>
        <taxon>Oceanospirillales</taxon>
        <taxon>Oceanospirillaceae</taxon>
        <taxon>Marinobacterium</taxon>
    </lineage>
</organism>
<dbReference type="InterPro" id="IPR042214">
    <property type="entry name" value="TruD_catalytic"/>
</dbReference>
<protein>
    <recommendedName>
        <fullName evidence="4">tRNA pseudouridine synthase D</fullName>
        <ecNumber evidence="4">5.4.99.27</ecNumber>
    </recommendedName>
    <alternativeName>
        <fullName evidence="4">tRNA pseudouridine(13) synthase</fullName>
    </alternativeName>
    <alternativeName>
        <fullName evidence="4">tRNA pseudouridylate synthase D</fullName>
    </alternativeName>
    <alternativeName>
        <fullName evidence="4">tRNA-uridine isomerase D</fullName>
    </alternativeName>
</protein>
<dbReference type="InterPro" id="IPR011760">
    <property type="entry name" value="PsdUridine_synth_TruD_insert"/>
</dbReference>
<gene>
    <name evidence="4" type="primary">truD</name>
    <name evidence="6" type="ORF">SAMN05444390_102666</name>
</gene>
<feature type="domain" description="TRUD" evidence="5">
    <location>
        <begin position="174"/>
        <end position="321"/>
    </location>
</feature>
<dbReference type="InterPro" id="IPR020103">
    <property type="entry name" value="PsdUridine_synth_cat_dom_sf"/>
</dbReference>
<dbReference type="Gene3D" id="3.30.2340.10">
    <property type="entry name" value="TruD, insertion domain"/>
    <property type="match status" value="1"/>
</dbReference>
<dbReference type="PANTHER" id="PTHR47811:SF1">
    <property type="entry name" value="TRNA PSEUDOURIDINE SYNTHASE D"/>
    <property type="match status" value="1"/>
</dbReference>
<dbReference type="InterPro" id="IPR050170">
    <property type="entry name" value="TruD_pseudoU_synthase"/>
</dbReference>
<dbReference type="InterPro" id="IPR001656">
    <property type="entry name" value="PsdUridine_synth_TruD"/>
</dbReference>
<accession>A0A1H6BJ30</accession>
<dbReference type="InterPro" id="IPR020119">
    <property type="entry name" value="PsdUridine_synth_TruD_CS"/>
</dbReference>
<keyword evidence="2 4" id="KW-0819">tRNA processing</keyword>
<dbReference type="InterPro" id="IPR043165">
    <property type="entry name" value="TruD_insert_sf"/>
</dbReference>
<dbReference type="PROSITE" id="PS01268">
    <property type="entry name" value="UPF0024"/>
    <property type="match status" value="1"/>
</dbReference>
<evidence type="ECO:0000256" key="1">
    <source>
        <dbReference type="ARBA" id="ARBA00007953"/>
    </source>
</evidence>
<dbReference type="EMBL" id="FNVQ01000002">
    <property type="protein sequence ID" value="SEG60357.1"/>
    <property type="molecule type" value="Genomic_DNA"/>
</dbReference>
<evidence type="ECO:0000259" key="5">
    <source>
        <dbReference type="PROSITE" id="PS50984"/>
    </source>
</evidence>
<dbReference type="AlphaFoldDB" id="A0A1H6BJ30"/>
<dbReference type="GO" id="GO:0160150">
    <property type="term" value="F:tRNA pseudouridine(13) synthase activity"/>
    <property type="evidence" value="ECO:0007669"/>
    <property type="project" value="UniProtKB-EC"/>
</dbReference>
<evidence type="ECO:0000256" key="4">
    <source>
        <dbReference type="HAMAP-Rule" id="MF_01082"/>
    </source>
</evidence>
<dbReference type="PROSITE" id="PS50984">
    <property type="entry name" value="TRUD"/>
    <property type="match status" value="1"/>
</dbReference>
<keyword evidence="3 4" id="KW-0413">Isomerase</keyword>
<dbReference type="Gene3D" id="3.30.2350.20">
    <property type="entry name" value="TruD, catalytic domain"/>
    <property type="match status" value="1"/>
</dbReference>
<reference evidence="6 7" key="1">
    <citation type="submission" date="2016-10" db="EMBL/GenBank/DDBJ databases">
        <authorList>
            <person name="de Groot N.N."/>
        </authorList>
    </citation>
    <scope>NUCLEOTIDE SEQUENCE [LARGE SCALE GENOMIC DNA]</scope>
    <source>
        <strain evidence="6 7">DSM 22012</strain>
    </source>
</reference>
<sequence>MSDYQDPTEGQHITDAQELPRWRDTPVWLHGEPSVSATLRAAPEDFRVVENLGFEPDGEGEHQFLYIRKTGENTDWVARQLANFCQVSPRDVSYAGKKDRHAVTEQWFCVHMPGHRANLNWKLFGGDTIEVLRAEKHGRKLRLGALQGNRFELRLRDVSDGAELERRFALLAQGVPNYFGEQRFGHDFGNIEKGLALIAGRFKERQRHKKGLYISAVRSWLFNRLISERIKRGLWDTLLEGDVLMINGSQSCFRYDSADLTLPERLAKGELNLTGPMWGRGELMTEAAAREFEQEVYGTESLACEQLEQLGLKQERRSLRLVPESLAIERESDGQWRLSFDLPAGSFATSVLRELCNWQTPQSGAVE</sequence>
<dbReference type="Proteomes" id="UP000236745">
    <property type="component" value="Unassembled WGS sequence"/>
</dbReference>
<dbReference type="GO" id="GO:0005829">
    <property type="term" value="C:cytosol"/>
    <property type="evidence" value="ECO:0007669"/>
    <property type="project" value="TreeGrafter"/>
</dbReference>
<evidence type="ECO:0000313" key="7">
    <source>
        <dbReference type="Proteomes" id="UP000236745"/>
    </source>
</evidence>
<dbReference type="CDD" id="cd02575">
    <property type="entry name" value="PseudoU_synth_EcTruD"/>
    <property type="match status" value="1"/>
</dbReference>
<dbReference type="HAMAP" id="MF_01082">
    <property type="entry name" value="TruD"/>
    <property type="match status" value="1"/>
</dbReference>
<comment type="catalytic activity">
    <reaction evidence="4">
        <text>uridine(13) in tRNA = pseudouridine(13) in tRNA</text>
        <dbReference type="Rhea" id="RHEA:42540"/>
        <dbReference type="Rhea" id="RHEA-COMP:10105"/>
        <dbReference type="Rhea" id="RHEA-COMP:10106"/>
        <dbReference type="ChEBI" id="CHEBI:65314"/>
        <dbReference type="ChEBI" id="CHEBI:65315"/>
        <dbReference type="EC" id="5.4.99.27"/>
    </reaction>
</comment>
<dbReference type="Pfam" id="PF01142">
    <property type="entry name" value="TruD"/>
    <property type="match status" value="2"/>
</dbReference>
<comment type="similarity">
    <text evidence="1 4">Belongs to the pseudouridine synthase TruD family.</text>
</comment>
<dbReference type="GO" id="GO:0003723">
    <property type="term" value="F:RNA binding"/>
    <property type="evidence" value="ECO:0007669"/>
    <property type="project" value="InterPro"/>
</dbReference>
<dbReference type="SUPFAM" id="SSF55120">
    <property type="entry name" value="Pseudouridine synthase"/>
    <property type="match status" value="1"/>
</dbReference>
<comment type="function">
    <text evidence="4">Responsible for synthesis of pseudouridine from uracil-13 in transfer RNAs.</text>
</comment>
<dbReference type="RefSeq" id="WP_235009147.1">
    <property type="nucleotide sequence ID" value="NZ_FNVQ01000002.1"/>
</dbReference>
<evidence type="ECO:0000256" key="2">
    <source>
        <dbReference type="ARBA" id="ARBA00022694"/>
    </source>
</evidence>
<proteinExistence type="inferred from homology"/>
<name>A0A1H6BJ30_9GAMM</name>
<feature type="active site" description="Nucleophile" evidence="4">
    <location>
        <position position="99"/>
    </location>
</feature>
<keyword evidence="7" id="KW-1185">Reference proteome</keyword>
<evidence type="ECO:0000313" key="6">
    <source>
        <dbReference type="EMBL" id="SEG60357.1"/>
    </source>
</evidence>